<keyword evidence="2" id="KW-1185">Reference proteome</keyword>
<dbReference type="EMBL" id="CAUYUJ010001758">
    <property type="protein sequence ID" value="CAK0797466.1"/>
    <property type="molecule type" value="Genomic_DNA"/>
</dbReference>
<proteinExistence type="predicted"/>
<protein>
    <submittedName>
        <fullName evidence="1">Uncharacterized protein</fullName>
    </submittedName>
</protein>
<dbReference type="Proteomes" id="UP001189429">
    <property type="component" value="Unassembled WGS sequence"/>
</dbReference>
<reference evidence="1" key="1">
    <citation type="submission" date="2023-10" db="EMBL/GenBank/DDBJ databases">
        <authorList>
            <person name="Chen Y."/>
            <person name="Shah S."/>
            <person name="Dougan E. K."/>
            <person name="Thang M."/>
            <person name="Chan C."/>
        </authorList>
    </citation>
    <scope>NUCLEOTIDE SEQUENCE [LARGE SCALE GENOMIC DNA]</scope>
</reference>
<organism evidence="1 2">
    <name type="scientific">Prorocentrum cordatum</name>
    <dbReference type="NCBI Taxonomy" id="2364126"/>
    <lineage>
        <taxon>Eukaryota</taxon>
        <taxon>Sar</taxon>
        <taxon>Alveolata</taxon>
        <taxon>Dinophyceae</taxon>
        <taxon>Prorocentrales</taxon>
        <taxon>Prorocentraceae</taxon>
        <taxon>Prorocentrum</taxon>
    </lineage>
</organism>
<accession>A0ABN9PW14</accession>
<gene>
    <name evidence="1" type="ORF">PCOR1329_LOCUS6543</name>
</gene>
<feature type="non-terminal residue" evidence="1">
    <location>
        <position position="140"/>
    </location>
</feature>
<comment type="caution">
    <text evidence="1">The sequence shown here is derived from an EMBL/GenBank/DDBJ whole genome shotgun (WGS) entry which is preliminary data.</text>
</comment>
<name>A0ABN9PW14_9DINO</name>
<evidence type="ECO:0000313" key="2">
    <source>
        <dbReference type="Proteomes" id="UP001189429"/>
    </source>
</evidence>
<evidence type="ECO:0000313" key="1">
    <source>
        <dbReference type="EMBL" id="CAK0797466.1"/>
    </source>
</evidence>
<sequence length="140" mass="15884">MGEAHAVLAGPRRLRVLEPEEEKPGQWFWVNYFQQLGRVTWAVFLDGFQDDFYLCGECPVDLAEQLRALLDPDLVQVVKRTDWYILLKGFENAASFIDTLLSKVLADIGARIYRRQPLDADRLLAEATQASCAAQPQEDA</sequence>